<evidence type="ECO:0000313" key="3">
    <source>
        <dbReference type="Proteomes" id="UP001139353"/>
    </source>
</evidence>
<gene>
    <name evidence="2" type="ORF">LPC04_12765</name>
</gene>
<dbReference type="AlphaFoldDB" id="A0A9X2C0N3"/>
<evidence type="ECO:0000256" key="1">
    <source>
        <dbReference type="PROSITE-ProRule" id="PRU00339"/>
    </source>
</evidence>
<keyword evidence="3" id="KW-1185">Reference proteome</keyword>
<dbReference type="PROSITE" id="PS50005">
    <property type="entry name" value="TPR"/>
    <property type="match status" value="1"/>
</dbReference>
<accession>A0A9X2C0N3</accession>
<dbReference type="EMBL" id="JAJLJH010000002">
    <property type="protein sequence ID" value="MCK9686581.1"/>
    <property type="molecule type" value="Genomic_DNA"/>
</dbReference>
<evidence type="ECO:0008006" key="4">
    <source>
        <dbReference type="Google" id="ProtNLM"/>
    </source>
</evidence>
<name>A0A9X2C0N3_9BURK</name>
<dbReference type="PANTHER" id="PTHR13132:SF29">
    <property type="entry name" value="ALPHA-(1,6)-FUCOSYLTRANSFERASE"/>
    <property type="match status" value="1"/>
</dbReference>
<dbReference type="Proteomes" id="UP001139353">
    <property type="component" value="Unassembled WGS sequence"/>
</dbReference>
<protein>
    <recommendedName>
        <fullName evidence="4">O-GlcNAc transferase C-terminal domain-containing protein</fullName>
    </recommendedName>
</protein>
<dbReference type="GO" id="GO:0006487">
    <property type="term" value="P:protein N-linked glycosylation"/>
    <property type="evidence" value="ECO:0007669"/>
    <property type="project" value="TreeGrafter"/>
</dbReference>
<dbReference type="Gene3D" id="3.40.50.11350">
    <property type="match status" value="1"/>
</dbReference>
<dbReference type="Gene3D" id="1.25.40.10">
    <property type="entry name" value="Tetratricopeptide repeat domain"/>
    <property type="match status" value="1"/>
</dbReference>
<dbReference type="CDD" id="cd11296">
    <property type="entry name" value="O-FucT_like"/>
    <property type="match status" value="1"/>
</dbReference>
<dbReference type="GO" id="GO:0046921">
    <property type="term" value="F:alpha-(1-&gt;6)-fucosyltransferase activity"/>
    <property type="evidence" value="ECO:0007669"/>
    <property type="project" value="TreeGrafter"/>
</dbReference>
<reference evidence="2" key="1">
    <citation type="submission" date="2021-11" db="EMBL/GenBank/DDBJ databases">
        <title>BS-T2-15 a new species belonging to the Comamonadaceae family isolated from the soil of a French oak forest.</title>
        <authorList>
            <person name="Mieszkin S."/>
            <person name="Alain K."/>
        </authorList>
    </citation>
    <scope>NUCLEOTIDE SEQUENCE</scope>
    <source>
        <strain evidence="2">BS-T2-15</strain>
    </source>
</reference>
<sequence>MVDAPAVSPAVAANDALARGNLQLADYLCREALRENPQDALAMSLLGHMASGLRRYQLADAWFTRALSLRPDSGEIGAWRDRAREMAQAARALAASTAPKALARPRYLLIKAWGYGFWSDMDHVVGQLLLAELTGRTPVVHWGANTLFGAEGVANAFELFFRPVSGATQDGLAAWGQSFFPAKWTAATLRDENVNKFQGPGSRTSALHLLARDEDVVVSDFHGKVVDLIGWIEPDSPWHGLDYPTIYRRLYAKYVQLQPALQARVDAFANERMAGRRWVAVHVRGSDKITELRDLELVNAQYQHRIDRMLQADPAMGIFLLTDSEHFAREYRQKYGERVLAADVARSSDATGVHYAGHEGRKLGEEVVMDAHLAARCDAFLGNGASNVSTAIRHLKDWAPGSYELIGNDFLTMPNLMLHRW</sequence>
<feature type="repeat" description="TPR" evidence="1">
    <location>
        <begin position="40"/>
        <end position="73"/>
    </location>
</feature>
<organism evidence="2 3">
    <name type="scientific">Scleromatobacter humisilvae</name>
    <dbReference type="NCBI Taxonomy" id="2897159"/>
    <lineage>
        <taxon>Bacteria</taxon>
        <taxon>Pseudomonadati</taxon>
        <taxon>Pseudomonadota</taxon>
        <taxon>Betaproteobacteria</taxon>
        <taxon>Burkholderiales</taxon>
        <taxon>Sphaerotilaceae</taxon>
        <taxon>Scleromatobacter</taxon>
    </lineage>
</organism>
<comment type="caution">
    <text evidence="2">The sequence shown here is derived from an EMBL/GenBank/DDBJ whole genome shotgun (WGS) entry which is preliminary data.</text>
</comment>
<keyword evidence="1" id="KW-0802">TPR repeat</keyword>
<dbReference type="RefSeq" id="WP_275682601.1">
    <property type="nucleotide sequence ID" value="NZ_JAJLJH010000002.1"/>
</dbReference>
<evidence type="ECO:0000313" key="2">
    <source>
        <dbReference type="EMBL" id="MCK9686581.1"/>
    </source>
</evidence>
<dbReference type="InterPro" id="IPR011990">
    <property type="entry name" value="TPR-like_helical_dom_sf"/>
</dbReference>
<dbReference type="SUPFAM" id="SSF48452">
    <property type="entry name" value="TPR-like"/>
    <property type="match status" value="1"/>
</dbReference>
<dbReference type="InterPro" id="IPR019734">
    <property type="entry name" value="TPR_rpt"/>
</dbReference>
<dbReference type="PANTHER" id="PTHR13132">
    <property type="entry name" value="ALPHA- 1,6 -FUCOSYLTRANSFERASE"/>
    <property type="match status" value="1"/>
</dbReference>
<proteinExistence type="predicted"/>